<gene>
    <name evidence="1" type="ORF">FDP08_02240</name>
</gene>
<keyword evidence="2" id="KW-1185">Reference proteome</keyword>
<accession>A0A4U6R0V6</accession>
<evidence type="ECO:0008006" key="3">
    <source>
        <dbReference type="Google" id="ProtNLM"/>
    </source>
</evidence>
<dbReference type="AlphaFoldDB" id="A0A4U6R0V6"/>
<evidence type="ECO:0000313" key="1">
    <source>
        <dbReference type="EMBL" id="TKV66989.1"/>
    </source>
</evidence>
<sequence>MLEKSDDVVHVWVTHDTIVATLASRLQKTPLKLKDWPDYLGGLTIQLREESGLEISYSASGLAQPDT</sequence>
<dbReference type="EMBL" id="SZYH01000001">
    <property type="protein sequence ID" value="TKV66989.1"/>
    <property type="molecule type" value="Genomic_DNA"/>
</dbReference>
<dbReference type="RefSeq" id="WP_137434409.1">
    <property type="nucleotide sequence ID" value="NZ_JANRHC010000005.1"/>
</dbReference>
<comment type="caution">
    <text evidence="1">The sequence shown here is derived from an EMBL/GenBank/DDBJ whole genome shotgun (WGS) entry which is preliminary data.</text>
</comment>
<proteinExistence type="predicted"/>
<reference evidence="1 2" key="1">
    <citation type="submission" date="2019-05" db="EMBL/GenBank/DDBJ databases">
        <title>Marinobacter panjinensis sp. nov., a moderately halophilic bacterium isolated from sea tidal flat environment.</title>
        <authorList>
            <person name="Yang W."/>
            <person name="An M."/>
            <person name="He W."/>
            <person name="Luo X."/>
            <person name="Zhu L."/>
            <person name="Chen G."/>
            <person name="Zhang Y."/>
            <person name="Wang Y."/>
        </authorList>
    </citation>
    <scope>NUCLEOTIDE SEQUENCE [LARGE SCALE GENOMIC DNA]</scope>
    <source>
        <strain evidence="1 2">PJ-16</strain>
    </source>
</reference>
<name>A0A4U6R0V6_9GAMM</name>
<organism evidence="1 2">
    <name type="scientific">Marinobacter panjinensis</name>
    <dbReference type="NCBI Taxonomy" id="2576384"/>
    <lineage>
        <taxon>Bacteria</taxon>
        <taxon>Pseudomonadati</taxon>
        <taxon>Pseudomonadota</taxon>
        <taxon>Gammaproteobacteria</taxon>
        <taxon>Pseudomonadales</taxon>
        <taxon>Marinobacteraceae</taxon>
        <taxon>Marinobacter</taxon>
    </lineage>
</organism>
<protein>
    <recommendedName>
        <fullName evidence="3">Histidine phosphatase family protein</fullName>
    </recommendedName>
</protein>
<dbReference type="OrthoDB" id="1428641at2"/>
<dbReference type="Proteomes" id="UP000308488">
    <property type="component" value="Unassembled WGS sequence"/>
</dbReference>
<evidence type="ECO:0000313" key="2">
    <source>
        <dbReference type="Proteomes" id="UP000308488"/>
    </source>
</evidence>